<dbReference type="InterPro" id="IPR046348">
    <property type="entry name" value="SIS_dom_sf"/>
</dbReference>
<dbReference type="InterPro" id="IPR036388">
    <property type="entry name" value="WH-like_DNA-bd_sf"/>
</dbReference>
<organism evidence="2 3">
    <name type="scientific">Candidatus Erwinia dacicola</name>
    <dbReference type="NCBI Taxonomy" id="252393"/>
    <lineage>
        <taxon>Bacteria</taxon>
        <taxon>Pseudomonadati</taxon>
        <taxon>Pseudomonadota</taxon>
        <taxon>Gammaproteobacteria</taxon>
        <taxon>Enterobacterales</taxon>
        <taxon>Erwiniaceae</taxon>
        <taxon>Erwinia</taxon>
    </lineage>
</organism>
<dbReference type="Proteomes" id="UP000244334">
    <property type="component" value="Unassembled WGS sequence"/>
</dbReference>
<dbReference type="GO" id="GO:1901135">
    <property type="term" value="P:carbohydrate derivative metabolic process"/>
    <property type="evidence" value="ECO:0007669"/>
    <property type="project" value="InterPro"/>
</dbReference>
<dbReference type="Pfam" id="PF01418">
    <property type="entry name" value="HTH_6"/>
    <property type="match status" value="1"/>
</dbReference>
<dbReference type="GO" id="GO:0097367">
    <property type="term" value="F:carbohydrate derivative binding"/>
    <property type="evidence" value="ECO:0007669"/>
    <property type="project" value="InterPro"/>
</dbReference>
<reference evidence="2" key="1">
    <citation type="submission" date="2018-04" db="EMBL/GenBank/DDBJ databases">
        <title>Genomes of the Obligate Erwinia dacicola and Facultative Enterobacter sp. OLF Endosymbionts of the Olive Fruit fly, Bactrocera oleae.</title>
        <authorList>
            <person name="Estes A.M."/>
            <person name="Hearn D.J."/>
            <person name="Agarwal S."/>
            <person name="Pierson E.A."/>
            <person name="Dunning-Hotopp J.C."/>
        </authorList>
    </citation>
    <scope>NUCLEOTIDE SEQUENCE [LARGE SCALE GENOMIC DNA]</scope>
    <source>
        <strain evidence="2">Oroville</strain>
    </source>
</reference>
<dbReference type="InterPro" id="IPR000281">
    <property type="entry name" value="HTH_RpiR"/>
</dbReference>
<dbReference type="InterPro" id="IPR047640">
    <property type="entry name" value="RpiR-like"/>
</dbReference>
<accession>A0A328TP72</accession>
<dbReference type="Gene3D" id="3.40.50.10490">
    <property type="entry name" value="Glucose-6-phosphate isomerase like protein, domain 1"/>
    <property type="match status" value="1"/>
</dbReference>
<dbReference type="AlphaFoldDB" id="A0A328TP72"/>
<name>A0A328TP72_9GAMM</name>
<dbReference type="PANTHER" id="PTHR30514">
    <property type="entry name" value="GLUCOKINASE"/>
    <property type="match status" value="1"/>
</dbReference>
<comment type="caution">
    <text evidence="2">The sequence shown here is derived from an EMBL/GenBank/DDBJ whole genome shotgun (WGS) entry which is preliminary data.</text>
</comment>
<dbReference type="GO" id="GO:0003677">
    <property type="term" value="F:DNA binding"/>
    <property type="evidence" value="ECO:0007669"/>
    <property type="project" value="InterPro"/>
</dbReference>
<dbReference type="SUPFAM" id="SSF53697">
    <property type="entry name" value="SIS domain"/>
    <property type="match status" value="1"/>
</dbReference>
<evidence type="ECO:0000313" key="2">
    <source>
        <dbReference type="EMBL" id="RAP70775.1"/>
    </source>
</evidence>
<feature type="domain" description="HTH rpiR-type" evidence="1">
    <location>
        <begin position="1"/>
        <end position="73"/>
    </location>
</feature>
<dbReference type="Gene3D" id="1.10.10.10">
    <property type="entry name" value="Winged helix-like DNA-binding domain superfamily/Winged helix DNA-binding domain"/>
    <property type="match status" value="1"/>
</dbReference>
<proteinExistence type="predicted"/>
<keyword evidence="3" id="KW-1185">Reference proteome</keyword>
<gene>
    <name evidence="2" type="ORF">ACZ87_02419</name>
</gene>
<dbReference type="PANTHER" id="PTHR30514:SF1">
    <property type="entry name" value="HTH-TYPE TRANSCRIPTIONAL REGULATOR HEXR-RELATED"/>
    <property type="match status" value="1"/>
</dbReference>
<sequence>MNMLEKIQLQLENLSKSERKVAEVILASPTTAMHSSIALPASGSRRLTASAIDWMPTAFQILNLPLAQSLAKGSPDVSRNVEQDDSVESYSSKIFESAMAGLNRVKQSLDVDAVNRAVDLLTHSKKIAFFGLGASAAVAHDAINKFFASMCRLSIQMIL</sequence>
<evidence type="ECO:0000259" key="1">
    <source>
        <dbReference type="PROSITE" id="PS51071"/>
    </source>
</evidence>
<dbReference type="GO" id="GO:0003700">
    <property type="term" value="F:DNA-binding transcription factor activity"/>
    <property type="evidence" value="ECO:0007669"/>
    <property type="project" value="InterPro"/>
</dbReference>
<dbReference type="PROSITE" id="PS51071">
    <property type="entry name" value="HTH_RPIR"/>
    <property type="match status" value="1"/>
</dbReference>
<evidence type="ECO:0000313" key="3">
    <source>
        <dbReference type="Proteomes" id="UP000244334"/>
    </source>
</evidence>
<dbReference type="EMBL" id="LJAM02000265">
    <property type="protein sequence ID" value="RAP70775.1"/>
    <property type="molecule type" value="Genomic_DNA"/>
</dbReference>
<protein>
    <submittedName>
        <fullName evidence="2">Helix-turn-helix domain, rpiR family protein</fullName>
    </submittedName>
</protein>